<evidence type="ECO:0000313" key="2">
    <source>
        <dbReference type="Proteomes" id="UP001596496"/>
    </source>
</evidence>
<sequence>MTMSADDIVSEKRAADDAGLLTVLRRHLLAEGVRCRVFMRMRLAIGTEAIPAQRACRPPELTVYGPDGKTRAKVTVRTRLWGTAFLVSPAGDAPEFQFPIGQICETLRWLSLLANDELSLDAPVGSGPE</sequence>
<accession>A0ABW2PFM4</accession>
<gene>
    <name evidence="1" type="ORF">ACFQSB_38155</name>
</gene>
<comment type="caution">
    <text evidence="1">The sequence shown here is derived from an EMBL/GenBank/DDBJ whole genome shotgun (WGS) entry which is preliminary data.</text>
</comment>
<name>A0ABW2PFM4_9ACTN</name>
<organism evidence="1 2">
    <name type="scientific">Sphaerisporangium rhizosphaerae</name>
    <dbReference type="NCBI Taxonomy" id="2269375"/>
    <lineage>
        <taxon>Bacteria</taxon>
        <taxon>Bacillati</taxon>
        <taxon>Actinomycetota</taxon>
        <taxon>Actinomycetes</taxon>
        <taxon>Streptosporangiales</taxon>
        <taxon>Streptosporangiaceae</taxon>
        <taxon>Sphaerisporangium</taxon>
    </lineage>
</organism>
<protein>
    <submittedName>
        <fullName evidence="1">Uncharacterized protein</fullName>
    </submittedName>
</protein>
<proteinExistence type="predicted"/>
<evidence type="ECO:0000313" key="1">
    <source>
        <dbReference type="EMBL" id="MFC7388083.1"/>
    </source>
</evidence>
<reference evidence="2" key="1">
    <citation type="journal article" date="2019" name="Int. J. Syst. Evol. Microbiol.">
        <title>The Global Catalogue of Microorganisms (GCM) 10K type strain sequencing project: providing services to taxonomists for standard genome sequencing and annotation.</title>
        <authorList>
            <consortium name="The Broad Institute Genomics Platform"/>
            <consortium name="The Broad Institute Genome Sequencing Center for Infectious Disease"/>
            <person name="Wu L."/>
            <person name="Ma J."/>
        </authorList>
    </citation>
    <scope>NUCLEOTIDE SEQUENCE [LARGE SCALE GENOMIC DNA]</scope>
    <source>
        <strain evidence="2">CECT 7649</strain>
    </source>
</reference>
<dbReference type="RefSeq" id="WP_380832067.1">
    <property type="nucleotide sequence ID" value="NZ_JBHTCG010000051.1"/>
</dbReference>
<dbReference type="Proteomes" id="UP001596496">
    <property type="component" value="Unassembled WGS sequence"/>
</dbReference>
<keyword evidence="2" id="KW-1185">Reference proteome</keyword>
<dbReference type="EMBL" id="JBHTCG010000051">
    <property type="protein sequence ID" value="MFC7388083.1"/>
    <property type="molecule type" value="Genomic_DNA"/>
</dbReference>